<proteinExistence type="predicted"/>
<evidence type="ECO:0000313" key="2">
    <source>
        <dbReference type="Proteomes" id="UP000276133"/>
    </source>
</evidence>
<sequence length="117" mass="13349">MSDCTWYSHLSDTSNIKAYVIETRMEIKKSLNITAKIKILRKSKERCQLINRNDFIDTISKEKIFVETNIQNRHADGLMVDVSNPPGGIRSRQHFAEKLVSMRLKGITYTKSSSASA</sequence>
<dbReference type="AlphaFoldDB" id="A0A3M7R778"/>
<evidence type="ECO:0000313" key="1">
    <source>
        <dbReference type="EMBL" id="RNA19254.1"/>
    </source>
</evidence>
<accession>A0A3M7R778</accession>
<dbReference type="OrthoDB" id="10218665at2759"/>
<dbReference type="Proteomes" id="UP000276133">
    <property type="component" value="Unassembled WGS sequence"/>
</dbReference>
<organism evidence="1 2">
    <name type="scientific">Brachionus plicatilis</name>
    <name type="common">Marine rotifer</name>
    <name type="synonym">Brachionus muelleri</name>
    <dbReference type="NCBI Taxonomy" id="10195"/>
    <lineage>
        <taxon>Eukaryota</taxon>
        <taxon>Metazoa</taxon>
        <taxon>Spiralia</taxon>
        <taxon>Gnathifera</taxon>
        <taxon>Rotifera</taxon>
        <taxon>Eurotatoria</taxon>
        <taxon>Monogononta</taxon>
        <taxon>Pseudotrocha</taxon>
        <taxon>Ploima</taxon>
        <taxon>Brachionidae</taxon>
        <taxon>Brachionus</taxon>
    </lineage>
</organism>
<reference evidence="1 2" key="1">
    <citation type="journal article" date="2018" name="Sci. Rep.">
        <title>Genomic signatures of local adaptation to the degree of environmental predictability in rotifers.</title>
        <authorList>
            <person name="Franch-Gras L."/>
            <person name="Hahn C."/>
            <person name="Garcia-Roger E.M."/>
            <person name="Carmona M.J."/>
            <person name="Serra M."/>
            <person name="Gomez A."/>
        </authorList>
    </citation>
    <scope>NUCLEOTIDE SEQUENCE [LARGE SCALE GENOMIC DNA]</scope>
    <source>
        <strain evidence="1">HYR1</strain>
    </source>
</reference>
<name>A0A3M7R778_BRAPC</name>
<dbReference type="EMBL" id="REGN01004081">
    <property type="protein sequence ID" value="RNA19254.1"/>
    <property type="molecule type" value="Genomic_DNA"/>
</dbReference>
<protein>
    <submittedName>
        <fullName evidence="1">Uncharacterized protein</fullName>
    </submittedName>
</protein>
<gene>
    <name evidence="1" type="ORF">BpHYR1_012313</name>
</gene>
<keyword evidence="2" id="KW-1185">Reference proteome</keyword>
<comment type="caution">
    <text evidence="1">The sequence shown here is derived from an EMBL/GenBank/DDBJ whole genome shotgun (WGS) entry which is preliminary data.</text>
</comment>